<reference evidence="3 4" key="1">
    <citation type="submission" date="2013-02" db="EMBL/GenBank/DDBJ databases">
        <title>The Genome Sequence of Enterococcus pallens BAA-351.</title>
        <authorList>
            <consortium name="The Broad Institute Genome Sequencing Platform"/>
            <consortium name="The Broad Institute Genome Sequencing Center for Infectious Disease"/>
            <person name="Earl A.M."/>
            <person name="Gilmore M.S."/>
            <person name="Lebreton F."/>
            <person name="Walker B."/>
            <person name="Young S.K."/>
            <person name="Zeng Q."/>
            <person name="Gargeya S."/>
            <person name="Fitzgerald M."/>
            <person name="Haas B."/>
            <person name="Abouelleil A."/>
            <person name="Alvarado L."/>
            <person name="Arachchi H.M."/>
            <person name="Berlin A.M."/>
            <person name="Chapman S.B."/>
            <person name="Dewar J."/>
            <person name="Goldberg J."/>
            <person name="Griggs A."/>
            <person name="Gujja S."/>
            <person name="Hansen M."/>
            <person name="Howarth C."/>
            <person name="Imamovic A."/>
            <person name="Larimer J."/>
            <person name="McCowan C."/>
            <person name="Murphy C."/>
            <person name="Neiman D."/>
            <person name="Pearson M."/>
            <person name="Priest M."/>
            <person name="Roberts A."/>
            <person name="Saif S."/>
            <person name="Shea T."/>
            <person name="Sisk P."/>
            <person name="Sykes S."/>
            <person name="Wortman J."/>
            <person name="Nusbaum C."/>
            <person name="Birren B."/>
        </authorList>
    </citation>
    <scope>NUCLEOTIDE SEQUENCE [LARGE SCALE GENOMIC DNA]</scope>
    <source>
        <strain evidence="3 4">ATCC BAA-351</strain>
    </source>
</reference>
<evidence type="ECO:0000256" key="2">
    <source>
        <dbReference type="PIRSR" id="PIRSR605754-1"/>
    </source>
</evidence>
<accession>R2SRC1</accession>
<sequence length="224" mass="25681">MKRFLTFILILGILCLCWAKLTHLNELSMEAASEKTLSSLSNDKEVYAYLHVDGTNIDYPVAQHPTDDSYYLSHDIDHNESIYGAIFTERVNAKDFNDLATIIYGHATQDGTMFGTLSYFADSEFFNKNTRVTVQTQQEKISYEVFAAYSFTDEHIYHTFQLENKTNVNAYFGKIKELSVELGGNYCELKRKPTDRLLILSTCDAKDGGRRFVVHAIERERKPV</sequence>
<dbReference type="Proteomes" id="UP000013782">
    <property type="component" value="Unassembled WGS sequence"/>
</dbReference>
<dbReference type="PATRIC" id="fig|1158607.3.peg.1286"/>
<keyword evidence="1" id="KW-0378">Hydrolase</keyword>
<dbReference type="AlphaFoldDB" id="R2SRC1"/>
<gene>
    <name evidence="3" type="ORF">UAU_01303</name>
</gene>
<evidence type="ECO:0000313" key="3">
    <source>
        <dbReference type="EMBL" id="EOH95341.1"/>
    </source>
</evidence>
<name>R2SRC1_9ENTE</name>
<dbReference type="CDD" id="cd05826">
    <property type="entry name" value="Sortase_B"/>
    <property type="match status" value="1"/>
</dbReference>
<evidence type="ECO:0000256" key="1">
    <source>
        <dbReference type="ARBA" id="ARBA00022801"/>
    </source>
</evidence>
<dbReference type="eggNOG" id="COG4509">
    <property type="taxonomic scope" value="Bacteria"/>
</dbReference>
<dbReference type="Gene3D" id="2.40.260.10">
    <property type="entry name" value="Sortase"/>
    <property type="match status" value="1"/>
</dbReference>
<dbReference type="STRING" id="160454.RV10_GL000465"/>
<dbReference type="HOGENOM" id="CLU_034078_0_0_9"/>
<dbReference type="GO" id="GO:0016787">
    <property type="term" value="F:hydrolase activity"/>
    <property type="evidence" value="ECO:0007669"/>
    <property type="project" value="UniProtKB-KW"/>
</dbReference>
<protein>
    <submittedName>
        <fullName evidence="3">SrtB family sortase</fullName>
    </submittedName>
</protein>
<proteinExistence type="predicted"/>
<feature type="active site" description="Proton donor/acceptor" evidence="2">
    <location>
        <position position="106"/>
    </location>
</feature>
<evidence type="ECO:0000313" key="4">
    <source>
        <dbReference type="Proteomes" id="UP000013782"/>
    </source>
</evidence>
<dbReference type="InterPro" id="IPR009835">
    <property type="entry name" value="SrtB"/>
</dbReference>
<dbReference type="RefSeq" id="WP_010756333.1">
    <property type="nucleotide sequence ID" value="NZ_ASWD01000002.1"/>
</dbReference>
<dbReference type="SUPFAM" id="SSF63817">
    <property type="entry name" value="Sortase"/>
    <property type="match status" value="1"/>
</dbReference>
<feature type="active site" description="Acyl-thioester intermediate" evidence="2">
    <location>
        <position position="203"/>
    </location>
</feature>
<comment type="caution">
    <text evidence="3">The sequence shown here is derived from an EMBL/GenBank/DDBJ whole genome shotgun (WGS) entry which is preliminary data.</text>
</comment>
<dbReference type="EMBL" id="AJAQ01000011">
    <property type="protein sequence ID" value="EOH95341.1"/>
    <property type="molecule type" value="Genomic_DNA"/>
</dbReference>
<dbReference type="Pfam" id="PF04203">
    <property type="entry name" value="Sortase"/>
    <property type="match status" value="1"/>
</dbReference>
<dbReference type="InterPro" id="IPR023365">
    <property type="entry name" value="Sortase_dom-sf"/>
</dbReference>
<keyword evidence="4" id="KW-1185">Reference proteome</keyword>
<dbReference type="InterPro" id="IPR005754">
    <property type="entry name" value="Sortase"/>
</dbReference>
<organism evidence="3 4">
    <name type="scientific">Enterococcus pallens ATCC BAA-351</name>
    <dbReference type="NCBI Taxonomy" id="1158607"/>
    <lineage>
        <taxon>Bacteria</taxon>
        <taxon>Bacillati</taxon>
        <taxon>Bacillota</taxon>
        <taxon>Bacilli</taxon>
        <taxon>Lactobacillales</taxon>
        <taxon>Enterococcaceae</taxon>
        <taxon>Enterococcus</taxon>
    </lineage>
</organism>